<dbReference type="EMBL" id="AMZH03020883">
    <property type="protein sequence ID" value="RRT38764.1"/>
    <property type="molecule type" value="Genomic_DNA"/>
</dbReference>
<keyword evidence="4 10" id="KW-1133">Transmembrane helix</keyword>
<evidence type="ECO:0000256" key="9">
    <source>
        <dbReference type="SAM" id="MobiDB-lite"/>
    </source>
</evidence>
<dbReference type="PROSITE" id="PS50096">
    <property type="entry name" value="IQ"/>
    <property type="match status" value="1"/>
</dbReference>
<dbReference type="PANTHER" id="PTHR45651:SF52">
    <property type="entry name" value="CYCLIC NUCLEOTIDE-GATED ION CHANNEL 5-RELATED"/>
    <property type="match status" value="1"/>
</dbReference>
<feature type="transmembrane region" description="Helical" evidence="10">
    <location>
        <begin position="82"/>
        <end position="100"/>
    </location>
</feature>
<dbReference type="FunFam" id="2.60.120.10:FF:000024">
    <property type="entry name" value="Cyclic nucleotide-gated ion channel 1"/>
    <property type="match status" value="1"/>
</dbReference>
<evidence type="ECO:0000256" key="6">
    <source>
        <dbReference type="ARBA" id="ARBA00023136"/>
    </source>
</evidence>
<dbReference type="SMART" id="SM00100">
    <property type="entry name" value="cNMP"/>
    <property type="match status" value="1"/>
</dbReference>
<evidence type="ECO:0000256" key="8">
    <source>
        <dbReference type="ARBA" id="ARBA00023303"/>
    </source>
</evidence>
<keyword evidence="5" id="KW-0406">Ion transport</keyword>
<dbReference type="SUPFAM" id="SSF51206">
    <property type="entry name" value="cAMP-binding domain-like"/>
    <property type="match status" value="1"/>
</dbReference>
<evidence type="ECO:0000256" key="5">
    <source>
        <dbReference type="ARBA" id="ARBA00023065"/>
    </source>
</evidence>
<dbReference type="GO" id="GO:0034220">
    <property type="term" value="P:monoatomic ion transmembrane transport"/>
    <property type="evidence" value="ECO:0007669"/>
    <property type="project" value="UniProtKB-KW"/>
</dbReference>
<feature type="transmembrane region" description="Helical" evidence="10">
    <location>
        <begin position="203"/>
        <end position="219"/>
    </location>
</feature>
<proteinExistence type="inferred from homology"/>
<keyword evidence="7" id="KW-1071">Ligand-gated ion channel</keyword>
<evidence type="ECO:0000259" key="11">
    <source>
        <dbReference type="PROSITE" id="PS50042"/>
    </source>
</evidence>
<dbReference type="PROSITE" id="PS50042">
    <property type="entry name" value="CNMP_BINDING_3"/>
    <property type="match status" value="1"/>
</dbReference>
<gene>
    <name evidence="12" type="ORF">B296_00045600</name>
</gene>
<protein>
    <recommendedName>
        <fullName evidence="11">Cyclic nucleotide-binding domain-containing protein</fullName>
    </recommendedName>
</protein>
<feature type="transmembrane region" description="Helical" evidence="10">
    <location>
        <begin position="49"/>
        <end position="70"/>
    </location>
</feature>
<feature type="transmembrane region" description="Helical" evidence="10">
    <location>
        <begin position="175"/>
        <end position="196"/>
    </location>
</feature>
<sequence length="631" mass="70649">MKKGSEGLISLGRSLRSGVSRAVFSEELKATEKKIFDPQDAFLLRMNRLFVASCILSMAVDPLFFYLPVIDQDSNCVGIDRKLAATATTLRTLIDAFYLIRMALQFRTAYIAPSSRVFGRGELVIDPTQIAIRYLRRYFIIDFLAVLPLPQVSFSEHTPLSKLRIFLYEEFNDPIWSGYYVVVVVVVVVVVAIVVVVSKYTEVSKLLVLQIVGAFWYLLSVDRDDDCWQLACKNFDGCNVKYLYCGNAHLDGYDAWQNVSKGVLEQYCSVADDNTEFNFGIYTQALTSGVIASNKFFSKLCYCLWWGLQNLSEAAGLRAVDAPPPAAAGSPGARPPVRPVQVAGDAGGGRGKLGADPPQGPQARHQAPPLSGLGQKGTYVRTSVSSHSALVLRVKRWCLLWVGHRRQVPLFANMDERLLDAICERLKPSLYTENTYIVREGDPVDEMLFIIRGRLESITTDGGRSGFFNRSILKEGDFCGEELLTWALDPKSGANLPSSTRTVKALTEVEAFALFADELKFVASQFRRLHSRQVQHTFRFYSQQWRTWAACFIQAAWRRYSKRKAAELRRREEMADLDDNAGWSSSLGATIYASRFAANALRGVHRQRSKSVRELVALQKPPEPDFAVDDG</sequence>
<name>A0A426XH25_ENSVE</name>
<evidence type="ECO:0000256" key="2">
    <source>
        <dbReference type="ARBA" id="ARBA00010486"/>
    </source>
</evidence>
<dbReference type="AlphaFoldDB" id="A0A426XH25"/>
<feature type="domain" description="Cyclic nucleotide-binding" evidence="11">
    <location>
        <begin position="410"/>
        <end position="492"/>
    </location>
</feature>
<dbReference type="Gene3D" id="2.60.120.10">
    <property type="entry name" value="Jelly Rolls"/>
    <property type="match status" value="1"/>
</dbReference>
<evidence type="ECO:0000313" key="13">
    <source>
        <dbReference type="Proteomes" id="UP000287651"/>
    </source>
</evidence>
<evidence type="ECO:0000256" key="1">
    <source>
        <dbReference type="ARBA" id="ARBA00004127"/>
    </source>
</evidence>
<dbReference type="GO" id="GO:0012505">
    <property type="term" value="C:endomembrane system"/>
    <property type="evidence" value="ECO:0007669"/>
    <property type="project" value="UniProtKB-SubCell"/>
</dbReference>
<organism evidence="12 13">
    <name type="scientific">Ensete ventricosum</name>
    <name type="common">Abyssinian banana</name>
    <name type="synonym">Musa ensete</name>
    <dbReference type="NCBI Taxonomy" id="4639"/>
    <lineage>
        <taxon>Eukaryota</taxon>
        <taxon>Viridiplantae</taxon>
        <taxon>Streptophyta</taxon>
        <taxon>Embryophyta</taxon>
        <taxon>Tracheophyta</taxon>
        <taxon>Spermatophyta</taxon>
        <taxon>Magnoliopsida</taxon>
        <taxon>Liliopsida</taxon>
        <taxon>Zingiberales</taxon>
        <taxon>Musaceae</taxon>
        <taxon>Ensete</taxon>
    </lineage>
</organism>
<comment type="caution">
    <text evidence="12">The sequence shown here is derived from an EMBL/GenBank/DDBJ whole genome shotgun (WGS) entry which is preliminary data.</text>
</comment>
<keyword evidence="8" id="KW-0407">Ion channel</keyword>
<dbReference type="CDD" id="cd00038">
    <property type="entry name" value="CAP_ED"/>
    <property type="match status" value="1"/>
</dbReference>
<comment type="similarity">
    <text evidence="2">Belongs to the cyclic nucleotide-gated cation channel (TC 1.A.1.5) family.</text>
</comment>
<keyword evidence="3 10" id="KW-0812">Transmembrane</keyword>
<feature type="transmembrane region" description="Helical" evidence="10">
    <location>
        <begin position="138"/>
        <end position="155"/>
    </location>
</feature>
<dbReference type="InterPro" id="IPR014710">
    <property type="entry name" value="RmlC-like_jellyroll"/>
</dbReference>
<comment type="subcellular location">
    <subcellularLocation>
        <location evidence="1">Endomembrane system</location>
        <topology evidence="1">Multi-pass membrane protein</topology>
    </subcellularLocation>
</comment>
<dbReference type="Pfam" id="PF00027">
    <property type="entry name" value="cNMP_binding"/>
    <property type="match status" value="1"/>
</dbReference>
<feature type="region of interest" description="Disordered" evidence="9">
    <location>
        <begin position="323"/>
        <end position="374"/>
    </location>
</feature>
<dbReference type="InterPro" id="IPR018490">
    <property type="entry name" value="cNMP-bd_dom_sf"/>
</dbReference>
<dbReference type="InterPro" id="IPR000595">
    <property type="entry name" value="cNMP-bd_dom"/>
</dbReference>
<evidence type="ECO:0000313" key="12">
    <source>
        <dbReference type="EMBL" id="RRT38764.1"/>
    </source>
</evidence>
<keyword evidence="7" id="KW-0813">Transport</keyword>
<dbReference type="SUPFAM" id="SSF81324">
    <property type="entry name" value="Voltage-gated potassium channels"/>
    <property type="match status" value="1"/>
</dbReference>
<evidence type="ECO:0000256" key="3">
    <source>
        <dbReference type="ARBA" id="ARBA00022692"/>
    </source>
</evidence>
<evidence type="ECO:0000256" key="10">
    <source>
        <dbReference type="SAM" id="Phobius"/>
    </source>
</evidence>
<dbReference type="Proteomes" id="UP000287651">
    <property type="component" value="Unassembled WGS sequence"/>
</dbReference>
<dbReference type="PANTHER" id="PTHR45651">
    <property type="entry name" value="CYCLIC NUCLEOTIDE-GATED ION CHANNEL 15-RELATED-RELATED"/>
    <property type="match status" value="1"/>
</dbReference>
<keyword evidence="6 10" id="KW-0472">Membrane</keyword>
<dbReference type="CDD" id="cd23767">
    <property type="entry name" value="IQCD"/>
    <property type="match status" value="1"/>
</dbReference>
<evidence type="ECO:0000256" key="7">
    <source>
        <dbReference type="ARBA" id="ARBA00023286"/>
    </source>
</evidence>
<reference evidence="12 13" key="1">
    <citation type="journal article" date="2014" name="Agronomy (Basel)">
        <title>A Draft Genome Sequence for Ensete ventricosum, the Drought-Tolerant Tree Against Hunger.</title>
        <authorList>
            <person name="Harrison J."/>
            <person name="Moore K.A."/>
            <person name="Paszkiewicz K."/>
            <person name="Jones T."/>
            <person name="Grant M."/>
            <person name="Ambacheew D."/>
            <person name="Muzemil S."/>
            <person name="Studholme D.J."/>
        </authorList>
    </citation>
    <scope>NUCLEOTIDE SEQUENCE [LARGE SCALE GENOMIC DNA]</scope>
</reference>
<evidence type="ECO:0000256" key="4">
    <source>
        <dbReference type="ARBA" id="ARBA00022989"/>
    </source>
</evidence>
<accession>A0A426XH25</accession>